<dbReference type="Proteomes" id="UP000294547">
    <property type="component" value="Unassembled WGS sequence"/>
</dbReference>
<dbReference type="AlphaFoldDB" id="A0A4R6RFC0"/>
<organism evidence="1 2">
    <name type="scientific">Oharaeibacter diazotrophicus</name>
    <dbReference type="NCBI Taxonomy" id="1920512"/>
    <lineage>
        <taxon>Bacteria</taxon>
        <taxon>Pseudomonadati</taxon>
        <taxon>Pseudomonadota</taxon>
        <taxon>Alphaproteobacteria</taxon>
        <taxon>Hyphomicrobiales</taxon>
        <taxon>Pleomorphomonadaceae</taxon>
        <taxon>Oharaeibacter</taxon>
    </lineage>
</organism>
<dbReference type="PANTHER" id="PTHR39166:SF1">
    <property type="entry name" value="BLL1166 PROTEIN"/>
    <property type="match status" value="1"/>
</dbReference>
<evidence type="ECO:0008006" key="3">
    <source>
        <dbReference type="Google" id="ProtNLM"/>
    </source>
</evidence>
<dbReference type="Pfam" id="PF06042">
    <property type="entry name" value="NTP_transf_6"/>
    <property type="match status" value="1"/>
</dbReference>
<name>A0A4R6RFC0_9HYPH</name>
<evidence type="ECO:0000313" key="1">
    <source>
        <dbReference type="EMBL" id="TDP85009.1"/>
    </source>
</evidence>
<dbReference type="EMBL" id="SNXY01000007">
    <property type="protein sequence ID" value="TDP85009.1"/>
    <property type="molecule type" value="Genomic_DNA"/>
</dbReference>
<sequence length="208" mass="22616">MVEPAAGAFDGPRLARASLDEQAAALRAIVAADPDLSALVAVIADLGLPDGWLVSGALYQTVWNVMTGRPRRTGIKDYDLVYHDAADLGFEAEDAVIRRVQAATAGLGLAVEVRNQARVHLWFERRFGFAVPPLGSVAEALERYASTTHAVAVRRGAGGRLDLLAPFGLRDVFAMHVRPNRSLPNGPSHEAKARRFQAVWPEVTVEWW</sequence>
<gene>
    <name evidence="1" type="ORF">EDD54_1854</name>
</gene>
<comment type="caution">
    <text evidence="1">The sequence shown here is derived from an EMBL/GenBank/DDBJ whole genome shotgun (WGS) entry which is preliminary data.</text>
</comment>
<dbReference type="InterPro" id="IPR009267">
    <property type="entry name" value="NTP_transf_6"/>
</dbReference>
<dbReference type="RefSeq" id="WP_126540891.1">
    <property type="nucleotide sequence ID" value="NZ_BSPM01000004.1"/>
</dbReference>
<evidence type="ECO:0000313" key="2">
    <source>
        <dbReference type="Proteomes" id="UP000294547"/>
    </source>
</evidence>
<protein>
    <recommendedName>
        <fullName evidence="3">Nucleotidyltransferase-like protein</fullName>
    </recommendedName>
</protein>
<accession>A0A4R6RFC0</accession>
<reference evidence="1 2" key="1">
    <citation type="submission" date="2019-03" db="EMBL/GenBank/DDBJ databases">
        <title>Genomic Encyclopedia of Type Strains, Phase IV (KMG-IV): sequencing the most valuable type-strain genomes for metagenomic binning, comparative biology and taxonomic classification.</title>
        <authorList>
            <person name="Goeker M."/>
        </authorList>
    </citation>
    <scope>NUCLEOTIDE SEQUENCE [LARGE SCALE GENOMIC DNA]</scope>
    <source>
        <strain evidence="1 2">DSM 102969</strain>
    </source>
</reference>
<dbReference type="PANTHER" id="PTHR39166">
    <property type="entry name" value="BLL1166 PROTEIN"/>
    <property type="match status" value="1"/>
</dbReference>
<proteinExistence type="predicted"/>
<keyword evidence="2" id="KW-1185">Reference proteome</keyword>
<dbReference type="OrthoDB" id="9805247at2"/>